<protein>
    <submittedName>
        <fullName evidence="1">Uncharacterized protein</fullName>
    </submittedName>
</protein>
<evidence type="ECO:0000313" key="2">
    <source>
        <dbReference type="Proteomes" id="UP000592294"/>
    </source>
</evidence>
<evidence type="ECO:0000313" key="1">
    <source>
        <dbReference type="EMBL" id="NVZ07987.1"/>
    </source>
</evidence>
<proteinExistence type="predicted"/>
<comment type="caution">
    <text evidence="1">The sequence shown here is derived from an EMBL/GenBank/DDBJ whole genome shotgun (WGS) entry which is preliminary data.</text>
</comment>
<sequence>MTKPSCQELRSALLELLDGIVNADELMFVTGLDRQTCEGILQLREHLLCTSPE</sequence>
<dbReference type="EMBL" id="JABZEO010000001">
    <property type="protein sequence ID" value="NVZ07987.1"/>
    <property type="molecule type" value="Genomic_DNA"/>
</dbReference>
<gene>
    <name evidence="1" type="ORF">HW932_01770</name>
</gene>
<keyword evidence="2" id="KW-1185">Reference proteome</keyword>
<reference evidence="1 2" key="1">
    <citation type="submission" date="2020-06" db="EMBL/GenBank/DDBJ databases">
        <title>Whole-genome sequence of Allochromatium humboldtianum DSM 21881, type strain.</title>
        <authorList>
            <person name="Kyndt J.A."/>
            <person name="Meyer T.E."/>
        </authorList>
    </citation>
    <scope>NUCLEOTIDE SEQUENCE [LARGE SCALE GENOMIC DNA]</scope>
    <source>
        <strain evidence="1 2">DSM 21881</strain>
    </source>
</reference>
<organism evidence="1 2">
    <name type="scientific">Allochromatium humboldtianum</name>
    <dbReference type="NCBI Taxonomy" id="504901"/>
    <lineage>
        <taxon>Bacteria</taxon>
        <taxon>Pseudomonadati</taxon>
        <taxon>Pseudomonadota</taxon>
        <taxon>Gammaproteobacteria</taxon>
        <taxon>Chromatiales</taxon>
        <taxon>Chromatiaceae</taxon>
        <taxon>Allochromatium</taxon>
    </lineage>
</organism>
<dbReference type="Proteomes" id="UP000592294">
    <property type="component" value="Unassembled WGS sequence"/>
</dbReference>
<dbReference type="AlphaFoldDB" id="A0A850R9V5"/>
<name>A0A850R9V5_9GAMM</name>
<accession>A0A850R9V5</accession>